<comment type="caution">
    <text evidence="1">The sequence shown here is derived from an EMBL/GenBank/DDBJ whole genome shotgun (WGS) entry which is preliminary data.</text>
</comment>
<dbReference type="VEuPathDB" id="FungiDB:LCOR_00666.1"/>
<keyword evidence="2" id="KW-1185">Reference proteome</keyword>
<sequence length="110" mass="12583">MDVIPVNGFCDAGVSLTSGHVRKQLPKHPSRRCNIHQPPAAAIPATRFLDMSSFVDATIQPVISAQPCCCYGYYYHGHGYCYRYHAMMHLYYNIYYHNDDYKDAFSQTPL</sequence>
<accession>A0A068RFG1</accession>
<dbReference type="EMBL" id="CBTN010000002">
    <property type="protein sequence ID" value="CDH48898.1"/>
    <property type="molecule type" value="Genomic_DNA"/>
</dbReference>
<protein>
    <submittedName>
        <fullName evidence="1">Uncharacterized protein</fullName>
    </submittedName>
</protein>
<proteinExistence type="predicted"/>
<dbReference type="Proteomes" id="UP000027586">
    <property type="component" value="Unassembled WGS sequence"/>
</dbReference>
<reference evidence="1" key="1">
    <citation type="submission" date="2013-08" db="EMBL/GenBank/DDBJ databases">
        <title>Gene expansion shapes genome architecture in the human pathogen Lichtheimia corymbifera: an evolutionary genomics analysis in the ancient terrestrial Mucorales (Mucoromycotina).</title>
        <authorList>
            <person name="Schwartze V.U."/>
            <person name="Winter S."/>
            <person name="Shelest E."/>
            <person name="Marcet-Houben M."/>
            <person name="Horn F."/>
            <person name="Wehner S."/>
            <person name="Hoffmann K."/>
            <person name="Riege K."/>
            <person name="Sammeth M."/>
            <person name="Nowrousian M."/>
            <person name="Valiante V."/>
            <person name="Linde J."/>
            <person name="Jacobsen I.D."/>
            <person name="Marz M."/>
            <person name="Brakhage A.A."/>
            <person name="Gabaldon T."/>
            <person name="Bocker S."/>
            <person name="Voigt K."/>
        </authorList>
    </citation>
    <scope>NUCLEOTIDE SEQUENCE [LARGE SCALE GENOMIC DNA]</scope>
    <source>
        <strain evidence="1">FSU 9682</strain>
    </source>
</reference>
<evidence type="ECO:0000313" key="2">
    <source>
        <dbReference type="Proteomes" id="UP000027586"/>
    </source>
</evidence>
<organism evidence="1 2">
    <name type="scientific">Lichtheimia corymbifera JMRC:FSU:9682</name>
    <dbReference type="NCBI Taxonomy" id="1263082"/>
    <lineage>
        <taxon>Eukaryota</taxon>
        <taxon>Fungi</taxon>
        <taxon>Fungi incertae sedis</taxon>
        <taxon>Mucoromycota</taxon>
        <taxon>Mucoromycotina</taxon>
        <taxon>Mucoromycetes</taxon>
        <taxon>Mucorales</taxon>
        <taxon>Lichtheimiaceae</taxon>
        <taxon>Lichtheimia</taxon>
    </lineage>
</organism>
<gene>
    <name evidence="1" type="ORF">LCOR_00666.1</name>
</gene>
<name>A0A068RFG1_9FUNG</name>
<evidence type="ECO:0000313" key="1">
    <source>
        <dbReference type="EMBL" id="CDH48898.1"/>
    </source>
</evidence>
<dbReference type="AlphaFoldDB" id="A0A068RFG1"/>